<dbReference type="InterPro" id="IPR013130">
    <property type="entry name" value="Fe3_Rdtase_TM_dom"/>
</dbReference>
<comment type="similarity">
    <text evidence="2">Belongs to the RBOH (TC 5.B.1.3) family.</text>
</comment>
<dbReference type="Pfam" id="PF08022">
    <property type="entry name" value="FAD_binding_8"/>
    <property type="match status" value="2"/>
</dbReference>
<protein>
    <submittedName>
        <fullName evidence="17">Uncharacterized protein</fullName>
    </submittedName>
</protein>
<feature type="domain" description="FAD-binding FR-type" evidence="16">
    <location>
        <begin position="988"/>
        <end position="1117"/>
    </location>
</feature>
<keyword evidence="8" id="KW-0106">Calcium</keyword>
<evidence type="ECO:0000256" key="6">
    <source>
        <dbReference type="ARBA" id="ARBA00022723"/>
    </source>
</evidence>
<dbReference type="Gene3D" id="3.40.50.80">
    <property type="entry name" value="Nucleotide-binding domain of ferredoxin-NADP reductase (FNR) module"/>
    <property type="match status" value="2"/>
</dbReference>
<feature type="compositionally biased region" description="Polar residues" evidence="13">
    <location>
        <begin position="1160"/>
        <end position="1170"/>
    </location>
</feature>
<feature type="transmembrane region" description="Helical" evidence="14">
    <location>
        <begin position="297"/>
        <end position="316"/>
    </location>
</feature>
<dbReference type="GO" id="GO:0005509">
    <property type="term" value="F:calcium ion binding"/>
    <property type="evidence" value="ECO:0007669"/>
    <property type="project" value="InterPro"/>
</dbReference>
<dbReference type="Proteomes" id="UP000032141">
    <property type="component" value="Chromosome C3"/>
</dbReference>
<proteinExistence type="inferred from homology"/>
<dbReference type="Pfam" id="PF01794">
    <property type="entry name" value="Ferric_reduct"/>
    <property type="match status" value="2"/>
</dbReference>
<dbReference type="InterPro" id="IPR013623">
    <property type="entry name" value="NADPH_Ox"/>
</dbReference>
<dbReference type="InterPro" id="IPR050369">
    <property type="entry name" value="RBOH/FRE"/>
</dbReference>
<dbReference type="GO" id="GO:0004601">
    <property type="term" value="F:peroxidase activity"/>
    <property type="evidence" value="ECO:0007669"/>
    <property type="project" value="UniProtKB-KW"/>
</dbReference>
<sequence length="1297" mass="148094">MRQYTYRRQSLKRTGYEEGHKEHTEITVNTNEESNSLKPCEDPQKSLLRQGHSMKNSVSVLKRIGSTVTTTVASLASLTPETKPTRRRLKSSTELALNGLKFITKADGVAGWPRVEKDFDRLTETTGGSLDRSKFGECIGIKSKEFAEALFDALAKRQNITGHVISKDQLQIFWEKINAPDFDSRLRIFFDMADTDTDGRLSKDEVREIIALSASANKLDKIEKQAREYATLIMEELDPYDRGYIMIEALEVLLLQGNTKAVSDLVSQQVEVSQSRNLWKRLYNGVKYFVLDNWKRLWVMALWIAVMAGLFTWKFMEYRNRPAYQVMGACVCIAKGAGETLFCRNTITLLRTKTKLGVVVPFDDNLNFHKVIAIAISIGVGLHATSHLACDFPRLIAADEETYKPVEQYFGVQPKSYVQFLKSVEVVTGTVMVILMTIAFTLATSWFRRNKLKSLPEPLKKITGFNAFWYTHHLFVIVYTLLVVHGYYVYLIKTWYRKTTWMYLMIPVVLYLSERLVRSLRSRIESVKILKIAVLQGEVLLLQMSRPNNFRYKSGQYMYLKCSDVSSLEWHPFSITSAPGDDYLSVHIRDHGDWTNKLRSTFSDVCSPAIPGKMSERRADLWNGDNLFSSFPKLVIDGPYGAPSQDYKNFEVVLLVGLGIGATPMISIIKDIINNLKVNTGDEEEGRGSNRNHNTVTPPSISPARKSELFRTKRAYFYWSTKEQGTYEWFKSVMDEVSEADVNNVIELHNYCTSIFEEGDARSALITKLQSLNQAKNGRDVVSGTRVMSHFGRPKWRSIYERISVKHPNTRVVCRNTITLLRTKTKLGVVVPFDDNLNFHKVIAIAISIGVGLHATSHLACDFPRLIAADEETYKPVEQYFGVQPKSYVQFLKSVEVVTGTVMVILMTIAFTLATSWFRRNKLKSLPEPLKKITGFNAFWYTHHLFVIVYTLLVVHGYYVYLIKTWYRKTTWMYLMIPVVLYLSERLVRSLRSRIESVKILKIAVLQGEVLLLQMSRPNNFRYKSGQYMYLKCSDVSSLEWHPFSITSAPGDDYLSVHIRDHGDWTNKLRSTFSDVCSPAIPGKMSERRADLWNGDNLFSSFPKLVIDGPYGAPSQDYKNFEVVLLVGLGIGATPMISIIKDIINNLKVNTGDEEEGRGSNRNHNTVTPPSISPARKSELFRTKRAYFYWSTKEQGTYEWFKSVMDEVSEADVNNVIELHNYCTSIFEEGDARSALITKLQSLNQAKNGRDVVSGTRVMSHFGRPKWRSIYERISVKHPNTRVGEFLRPSYLIASYA</sequence>
<dbReference type="InterPro" id="IPR000778">
    <property type="entry name" value="Cyt_b245_heavy_chain"/>
</dbReference>
<keyword evidence="3" id="KW-0575">Peroxidase</keyword>
<keyword evidence="11" id="KW-0560">Oxidoreductase</keyword>
<dbReference type="Gene3D" id="2.40.30.10">
    <property type="entry name" value="Translation factors"/>
    <property type="match status" value="2"/>
</dbReference>
<feature type="region of interest" description="Disordered" evidence="13">
    <location>
        <begin position="1"/>
        <end position="44"/>
    </location>
</feature>
<keyword evidence="7" id="KW-0274">FAD</keyword>
<dbReference type="PRINTS" id="PR00466">
    <property type="entry name" value="GP91PHOX"/>
</dbReference>
<dbReference type="eggNOG" id="KOG0039">
    <property type="taxonomic scope" value="Eukaryota"/>
</dbReference>
<accession>A0A0D3B046</accession>
<dbReference type="SUPFAM" id="SSF47473">
    <property type="entry name" value="EF-hand"/>
    <property type="match status" value="1"/>
</dbReference>
<reference evidence="17" key="2">
    <citation type="submission" date="2015-03" db="UniProtKB">
        <authorList>
            <consortium name="EnsemblPlants"/>
        </authorList>
    </citation>
    <scope>IDENTIFICATION</scope>
</reference>
<evidence type="ECO:0000256" key="3">
    <source>
        <dbReference type="ARBA" id="ARBA00022559"/>
    </source>
</evidence>
<evidence type="ECO:0000313" key="17">
    <source>
        <dbReference type="EnsemblPlants" id="Bo3g004310.1"/>
    </source>
</evidence>
<dbReference type="InterPro" id="IPR013121">
    <property type="entry name" value="Fe_red_NAD-bd_6"/>
</dbReference>
<dbReference type="STRING" id="109376.A0A0D3B046"/>
<feature type="transmembrane region" description="Helical" evidence="14">
    <location>
        <begin position="467"/>
        <end position="488"/>
    </location>
</feature>
<dbReference type="CDD" id="cd06186">
    <property type="entry name" value="NOX_Duox_like_FAD_NADP"/>
    <property type="match status" value="2"/>
</dbReference>
<dbReference type="SFLD" id="SFLDS00052">
    <property type="entry name" value="Ferric_Reductase_Domain"/>
    <property type="match status" value="2"/>
</dbReference>
<dbReference type="GO" id="GO:0016174">
    <property type="term" value="F:NAD(P)H oxidase H2O2-forming activity"/>
    <property type="evidence" value="ECO:0007669"/>
    <property type="project" value="TreeGrafter"/>
</dbReference>
<feature type="domain" description="FAD-binding FR-type" evidence="16">
    <location>
        <begin position="517"/>
        <end position="646"/>
    </location>
</feature>
<dbReference type="InterPro" id="IPR013112">
    <property type="entry name" value="FAD-bd_8"/>
</dbReference>
<dbReference type="GO" id="GO:0005886">
    <property type="term" value="C:plasma membrane"/>
    <property type="evidence" value="ECO:0007669"/>
    <property type="project" value="TreeGrafter"/>
</dbReference>
<evidence type="ECO:0000256" key="13">
    <source>
        <dbReference type="SAM" id="MobiDB-lite"/>
    </source>
</evidence>
<evidence type="ECO:0000256" key="7">
    <source>
        <dbReference type="ARBA" id="ARBA00022827"/>
    </source>
</evidence>
<name>A0A0D3B046_BRAOL</name>
<feature type="transmembrane region" description="Helical" evidence="14">
    <location>
        <begin position="426"/>
        <end position="447"/>
    </location>
</feature>
<dbReference type="SFLD" id="SFLDG01169">
    <property type="entry name" value="NADPH_oxidase_subgroup_(NOX)"/>
    <property type="match status" value="2"/>
</dbReference>
<dbReference type="OMA" id="DLWNGDN"/>
<dbReference type="PROSITE" id="PS00018">
    <property type="entry name" value="EF_HAND_1"/>
    <property type="match status" value="1"/>
</dbReference>
<dbReference type="PROSITE" id="PS51384">
    <property type="entry name" value="FAD_FR"/>
    <property type="match status" value="2"/>
</dbReference>
<feature type="transmembrane region" description="Helical" evidence="14">
    <location>
        <begin position="897"/>
        <end position="918"/>
    </location>
</feature>
<keyword evidence="9" id="KW-0521">NADP</keyword>
<feature type="compositionally biased region" description="Basic and acidic residues" evidence="13">
    <location>
        <begin position="14"/>
        <end position="25"/>
    </location>
</feature>
<dbReference type="PANTHER" id="PTHR11972">
    <property type="entry name" value="NADPH OXIDASE"/>
    <property type="match status" value="1"/>
</dbReference>
<dbReference type="InterPro" id="IPR017927">
    <property type="entry name" value="FAD-bd_FR_type"/>
</dbReference>
<dbReference type="EnsemblPlants" id="Bo3g004310.1">
    <property type="protein sequence ID" value="Bo3g004310.1"/>
    <property type="gene ID" value="Bo3g004310"/>
</dbReference>
<keyword evidence="18" id="KW-1185">Reference proteome</keyword>
<evidence type="ECO:0000256" key="1">
    <source>
        <dbReference type="ARBA" id="ARBA00004141"/>
    </source>
</evidence>
<dbReference type="PANTHER" id="PTHR11972:SF154">
    <property type="entry name" value="RESPIRATORY BURST OXIDASE HOMOLOG PROTEIN A"/>
    <property type="match status" value="1"/>
</dbReference>
<feature type="transmembrane region" description="Helical" evidence="14">
    <location>
        <begin position="938"/>
        <end position="959"/>
    </location>
</feature>
<dbReference type="InterPro" id="IPR039261">
    <property type="entry name" value="FNR_nucleotide-bd"/>
</dbReference>
<evidence type="ECO:0000256" key="10">
    <source>
        <dbReference type="ARBA" id="ARBA00022989"/>
    </source>
</evidence>
<feature type="compositionally biased region" description="Polar residues" evidence="13">
    <location>
        <begin position="689"/>
        <end position="699"/>
    </location>
</feature>
<dbReference type="PROSITE" id="PS50222">
    <property type="entry name" value="EF_HAND_2"/>
    <property type="match status" value="1"/>
</dbReference>
<evidence type="ECO:0000256" key="9">
    <source>
        <dbReference type="ARBA" id="ARBA00022857"/>
    </source>
</evidence>
<feature type="domain" description="EF-hand" evidence="15">
    <location>
        <begin position="181"/>
        <end position="216"/>
    </location>
</feature>
<dbReference type="Gramene" id="Bo3g004310.1">
    <property type="protein sequence ID" value="Bo3g004310.1"/>
    <property type="gene ID" value="Bo3g004310"/>
</dbReference>
<evidence type="ECO:0000256" key="14">
    <source>
        <dbReference type="SAM" id="Phobius"/>
    </source>
</evidence>
<dbReference type="SUPFAM" id="SSF52343">
    <property type="entry name" value="Ferredoxin reductase-like, C-terminal NADP-linked domain"/>
    <property type="match status" value="2"/>
</dbReference>
<dbReference type="GO" id="GO:0016175">
    <property type="term" value="F:superoxide-generating NAD(P)H oxidase activity"/>
    <property type="evidence" value="ECO:0007669"/>
    <property type="project" value="UniProtKB-ARBA"/>
</dbReference>
<dbReference type="InterPro" id="IPR018247">
    <property type="entry name" value="EF_Hand_1_Ca_BS"/>
</dbReference>
<evidence type="ECO:0000313" key="18">
    <source>
        <dbReference type="Proteomes" id="UP000032141"/>
    </source>
</evidence>
<feature type="region of interest" description="Disordered" evidence="13">
    <location>
        <begin position="1152"/>
        <end position="1175"/>
    </location>
</feature>
<dbReference type="InterPro" id="IPR017938">
    <property type="entry name" value="Riboflavin_synthase-like_b-brl"/>
</dbReference>
<reference evidence="17 18" key="1">
    <citation type="journal article" date="2014" name="Genome Biol.">
        <title>Transcriptome and methylome profiling reveals relics of genome dominance in the mesopolyploid Brassica oleracea.</title>
        <authorList>
            <person name="Parkin I.A."/>
            <person name="Koh C."/>
            <person name="Tang H."/>
            <person name="Robinson S.J."/>
            <person name="Kagale S."/>
            <person name="Clarke W.E."/>
            <person name="Town C.D."/>
            <person name="Nixon J."/>
            <person name="Krishnakumar V."/>
            <person name="Bidwell S.L."/>
            <person name="Denoeud F."/>
            <person name="Belcram H."/>
            <person name="Links M.G."/>
            <person name="Just J."/>
            <person name="Clarke C."/>
            <person name="Bender T."/>
            <person name="Huebert T."/>
            <person name="Mason A.S."/>
            <person name="Pires J.C."/>
            <person name="Barker G."/>
            <person name="Moore J."/>
            <person name="Walley P.G."/>
            <person name="Manoli S."/>
            <person name="Batley J."/>
            <person name="Edwards D."/>
            <person name="Nelson M.N."/>
            <person name="Wang X."/>
            <person name="Paterson A.H."/>
            <person name="King G."/>
            <person name="Bancroft I."/>
            <person name="Chalhoub B."/>
            <person name="Sharpe A.G."/>
        </authorList>
    </citation>
    <scope>NUCLEOTIDE SEQUENCE</scope>
    <source>
        <strain evidence="17 18">cv. TO1000</strain>
    </source>
</reference>
<evidence type="ECO:0000256" key="2">
    <source>
        <dbReference type="ARBA" id="ARBA00007975"/>
    </source>
</evidence>
<dbReference type="GO" id="GO:0009653">
    <property type="term" value="P:anatomical structure morphogenesis"/>
    <property type="evidence" value="ECO:0007669"/>
    <property type="project" value="UniProtKB-ARBA"/>
</dbReference>
<keyword evidence="10 14" id="KW-1133">Transmembrane helix</keyword>
<dbReference type="SUPFAM" id="SSF63380">
    <property type="entry name" value="Riboflavin synthase domain-like"/>
    <property type="match status" value="2"/>
</dbReference>
<dbReference type="GO" id="GO:0042742">
    <property type="term" value="P:defense response to bacterium"/>
    <property type="evidence" value="ECO:0007669"/>
    <property type="project" value="UniProtKB-ARBA"/>
</dbReference>
<dbReference type="Pfam" id="PF08414">
    <property type="entry name" value="NADPH_Ox"/>
    <property type="match status" value="1"/>
</dbReference>
<organism evidence="17 18">
    <name type="scientific">Brassica oleracea var. oleracea</name>
    <dbReference type="NCBI Taxonomy" id="109376"/>
    <lineage>
        <taxon>Eukaryota</taxon>
        <taxon>Viridiplantae</taxon>
        <taxon>Streptophyta</taxon>
        <taxon>Embryophyta</taxon>
        <taxon>Tracheophyta</taxon>
        <taxon>Spermatophyta</taxon>
        <taxon>Magnoliopsida</taxon>
        <taxon>eudicotyledons</taxon>
        <taxon>Gunneridae</taxon>
        <taxon>Pentapetalae</taxon>
        <taxon>rosids</taxon>
        <taxon>malvids</taxon>
        <taxon>Brassicales</taxon>
        <taxon>Brassicaceae</taxon>
        <taxon>Brassiceae</taxon>
        <taxon>Brassica</taxon>
    </lineage>
</organism>
<evidence type="ECO:0000256" key="8">
    <source>
        <dbReference type="ARBA" id="ARBA00022837"/>
    </source>
</evidence>
<keyword evidence="12 14" id="KW-0472">Membrane</keyword>
<comment type="subcellular location">
    <subcellularLocation>
        <location evidence="1">Membrane</location>
        <topology evidence="1">Multi-pass membrane protein</topology>
    </subcellularLocation>
</comment>
<dbReference type="FunFam" id="2.40.30.10:FF:000059">
    <property type="entry name" value="dual oxidase isoform X1"/>
    <property type="match status" value="2"/>
</dbReference>
<feature type="compositionally biased region" description="Polar residues" evidence="13">
    <location>
        <begin position="26"/>
        <end position="37"/>
    </location>
</feature>
<dbReference type="Pfam" id="PF08030">
    <property type="entry name" value="NAD_binding_6"/>
    <property type="match status" value="2"/>
</dbReference>
<evidence type="ECO:0000259" key="15">
    <source>
        <dbReference type="PROSITE" id="PS50222"/>
    </source>
</evidence>
<dbReference type="InterPro" id="IPR011992">
    <property type="entry name" value="EF-hand-dom_pair"/>
</dbReference>
<feature type="region of interest" description="Disordered" evidence="13">
    <location>
        <begin position="681"/>
        <end position="704"/>
    </location>
</feature>
<dbReference type="Gene3D" id="1.10.238.10">
    <property type="entry name" value="EF-hand"/>
    <property type="match status" value="1"/>
</dbReference>
<keyword evidence="6" id="KW-0479">Metal-binding</keyword>
<evidence type="ECO:0000256" key="12">
    <source>
        <dbReference type="ARBA" id="ARBA00023136"/>
    </source>
</evidence>
<evidence type="ECO:0000256" key="4">
    <source>
        <dbReference type="ARBA" id="ARBA00022630"/>
    </source>
</evidence>
<keyword evidence="4" id="KW-0285">Flavoprotein</keyword>
<evidence type="ECO:0000256" key="11">
    <source>
        <dbReference type="ARBA" id="ARBA00023002"/>
    </source>
</evidence>
<evidence type="ECO:0000256" key="5">
    <source>
        <dbReference type="ARBA" id="ARBA00022692"/>
    </source>
</evidence>
<evidence type="ECO:0000259" key="16">
    <source>
        <dbReference type="PROSITE" id="PS51384"/>
    </source>
</evidence>
<dbReference type="InterPro" id="IPR002048">
    <property type="entry name" value="EF_hand_dom"/>
</dbReference>
<dbReference type="HOGENOM" id="CLU_261775_0_0_1"/>
<keyword evidence="5 14" id="KW-0812">Transmembrane</keyword>